<dbReference type="InterPro" id="IPR010140">
    <property type="entry name" value="Histidinol_P_phosphatase_HisJ"/>
</dbReference>
<evidence type="ECO:0000256" key="3">
    <source>
        <dbReference type="ARBA" id="ARBA00013085"/>
    </source>
</evidence>
<dbReference type="Pfam" id="PF13263">
    <property type="entry name" value="PHP_C"/>
    <property type="match status" value="1"/>
</dbReference>
<evidence type="ECO:0000256" key="1">
    <source>
        <dbReference type="ARBA" id="ARBA00004970"/>
    </source>
</evidence>
<evidence type="ECO:0000256" key="5">
    <source>
        <dbReference type="ARBA" id="ARBA00022801"/>
    </source>
</evidence>
<dbReference type="NCBIfam" id="NF005996">
    <property type="entry name" value="PRK08123.1"/>
    <property type="match status" value="1"/>
</dbReference>
<accession>A0A081LBT8</accession>
<dbReference type="PANTHER" id="PTHR21039">
    <property type="entry name" value="HISTIDINOL PHOSPHATASE-RELATED"/>
    <property type="match status" value="1"/>
</dbReference>
<evidence type="ECO:0000259" key="9">
    <source>
        <dbReference type="Pfam" id="PF02811"/>
    </source>
</evidence>
<evidence type="ECO:0000313" key="10">
    <source>
        <dbReference type="EMBL" id="KEP26714.1"/>
    </source>
</evidence>
<dbReference type="Proteomes" id="UP000028091">
    <property type="component" value="Unassembled WGS sequence"/>
</dbReference>
<evidence type="ECO:0000256" key="2">
    <source>
        <dbReference type="ARBA" id="ARBA00009152"/>
    </source>
</evidence>
<dbReference type="CDD" id="cd12110">
    <property type="entry name" value="PHP_HisPPase_Hisj_like"/>
    <property type="match status" value="1"/>
</dbReference>
<keyword evidence="6 8" id="KW-0368">Histidine biosynthesis</keyword>
<evidence type="ECO:0000256" key="7">
    <source>
        <dbReference type="ARBA" id="ARBA00049158"/>
    </source>
</evidence>
<dbReference type="GO" id="GO:0000105">
    <property type="term" value="P:L-histidine biosynthetic process"/>
    <property type="evidence" value="ECO:0007669"/>
    <property type="project" value="UniProtKB-UniRule"/>
</dbReference>
<dbReference type="GO" id="GO:0004401">
    <property type="term" value="F:histidinol-phosphatase activity"/>
    <property type="evidence" value="ECO:0007669"/>
    <property type="project" value="UniProtKB-UniRule"/>
</dbReference>
<gene>
    <name evidence="10" type="ORF">BA70_19230</name>
</gene>
<organism evidence="10 11">
    <name type="scientific">Bacillus zhangzhouensis</name>
    <dbReference type="NCBI Taxonomy" id="1178540"/>
    <lineage>
        <taxon>Bacteria</taxon>
        <taxon>Bacillati</taxon>
        <taxon>Bacillota</taxon>
        <taxon>Bacilli</taxon>
        <taxon>Bacillales</taxon>
        <taxon>Bacillaceae</taxon>
        <taxon>Bacillus</taxon>
    </lineage>
</organism>
<feature type="domain" description="PHP" evidence="9">
    <location>
        <begin position="5"/>
        <end position="218"/>
    </location>
</feature>
<dbReference type="GO" id="GO:0005737">
    <property type="term" value="C:cytoplasm"/>
    <property type="evidence" value="ECO:0007669"/>
    <property type="project" value="TreeGrafter"/>
</dbReference>
<dbReference type="InterPro" id="IPR016195">
    <property type="entry name" value="Pol/histidinol_Pase-like"/>
</dbReference>
<keyword evidence="5 8" id="KW-0378">Hydrolase</keyword>
<dbReference type="PANTHER" id="PTHR21039:SF0">
    <property type="entry name" value="HISTIDINOL-PHOSPHATASE"/>
    <property type="match status" value="1"/>
</dbReference>
<dbReference type="NCBIfam" id="TIGR01856">
    <property type="entry name" value="hisJ_fam"/>
    <property type="match status" value="1"/>
</dbReference>
<evidence type="ECO:0000256" key="4">
    <source>
        <dbReference type="ARBA" id="ARBA00022605"/>
    </source>
</evidence>
<evidence type="ECO:0000256" key="6">
    <source>
        <dbReference type="ARBA" id="ARBA00023102"/>
    </source>
</evidence>
<keyword evidence="4 8" id="KW-0028">Amino-acid biosynthesis</keyword>
<dbReference type="EC" id="3.1.3.15" evidence="3 8"/>
<dbReference type="SUPFAM" id="SSF89550">
    <property type="entry name" value="PHP domain-like"/>
    <property type="match status" value="1"/>
</dbReference>
<name>A0A081LBT8_9BACI</name>
<protein>
    <recommendedName>
        <fullName evidence="3 8">Histidinol-phosphatase</fullName>
        <shortName evidence="8">HolPase</shortName>
        <ecNumber evidence="3 8">3.1.3.15</ecNumber>
    </recommendedName>
</protein>
<comment type="pathway">
    <text evidence="1 8">Amino-acid biosynthesis; L-histidine biosynthesis; L-histidine from 5-phospho-alpha-D-ribose 1-diphosphate: step 8/9.</text>
</comment>
<comment type="caution">
    <text evidence="10">The sequence shown here is derived from an EMBL/GenBank/DDBJ whole genome shotgun (WGS) entry which is preliminary data.</text>
</comment>
<keyword evidence="11" id="KW-1185">Reference proteome</keyword>
<proteinExistence type="inferred from homology"/>
<reference evidence="10 11" key="1">
    <citation type="submission" date="2012-09" db="EMBL/GenBank/DDBJ databases">
        <title>Genome Sequence of Bacillus sp. DW5-4.</title>
        <authorList>
            <person name="Lai Q."/>
            <person name="Liu Y."/>
            <person name="Shao Z."/>
        </authorList>
    </citation>
    <scope>NUCLEOTIDE SEQUENCE [LARGE SCALE GENOMIC DNA]</scope>
    <source>
        <strain evidence="10 11">DW5-4</strain>
    </source>
</reference>
<sequence length="271" mass="31286">MLKQDAHLHTPFCPHGSLDPFHSYIEKAIKKGFDSITFTEHAPLPPSFRDPTPEQDSAMKLQDLEAYLTKLDQLKLEYKGQLIVKTGLEVDYIKEYEEETSAFLDCYGPKLDDGILSVHFLPAGDEYICLDFDEHAFQQLLNIYGSIEQVYQCYYEQIHSSILSSLGDYKPKRIGHITLVQKYKQLFPYEMSPELCQRVALCLEETAKKGMSLDFNTSGLRKTYARSIYLDQWMIDLAKQKKIPLIFGSDAHQAEDLGYAYDQFEDIMSFR</sequence>
<dbReference type="InterPro" id="IPR004013">
    <property type="entry name" value="PHP_dom"/>
</dbReference>
<evidence type="ECO:0000313" key="11">
    <source>
        <dbReference type="Proteomes" id="UP000028091"/>
    </source>
</evidence>
<dbReference type="eggNOG" id="COG1387">
    <property type="taxonomic scope" value="Bacteria"/>
</dbReference>
<comment type="catalytic activity">
    <reaction evidence="7 8">
        <text>L-histidinol phosphate + H2O = L-histidinol + phosphate</text>
        <dbReference type="Rhea" id="RHEA:14465"/>
        <dbReference type="ChEBI" id="CHEBI:15377"/>
        <dbReference type="ChEBI" id="CHEBI:43474"/>
        <dbReference type="ChEBI" id="CHEBI:57699"/>
        <dbReference type="ChEBI" id="CHEBI:57980"/>
        <dbReference type="EC" id="3.1.3.15"/>
    </reaction>
</comment>
<comment type="similarity">
    <text evidence="2 8">Belongs to the PHP hydrolase family. HisK subfamily.</text>
</comment>
<dbReference type="Gene3D" id="3.20.20.140">
    <property type="entry name" value="Metal-dependent hydrolases"/>
    <property type="match status" value="1"/>
</dbReference>
<evidence type="ECO:0000256" key="8">
    <source>
        <dbReference type="RuleBase" id="RU366003"/>
    </source>
</evidence>
<dbReference type="EMBL" id="JOTP01000008">
    <property type="protein sequence ID" value="KEP26714.1"/>
    <property type="molecule type" value="Genomic_DNA"/>
</dbReference>
<dbReference type="RefSeq" id="WP_034321064.1">
    <property type="nucleotide sequence ID" value="NZ_JOTP01000008.1"/>
</dbReference>
<dbReference type="Pfam" id="PF02811">
    <property type="entry name" value="PHP"/>
    <property type="match status" value="1"/>
</dbReference>
<dbReference type="OrthoDB" id="9775255at2"/>
<dbReference type="UniPathway" id="UPA00031">
    <property type="reaction ID" value="UER00013"/>
</dbReference>
<dbReference type="AlphaFoldDB" id="A0A081LBT8"/>